<evidence type="ECO:0000313" key="4">
    <source>
        <dbReference type="Proteomes" id="UP001642520"/>
    </source>
</evidence>
<dbReference type="Gene3D" id="1.10.418.10">
    <property type="entry name" value="Calponin-like domain"/>
    <property type="match status" value="1"/>
</dbReference>
<dbReference type="InterPro" id="IPR036872">
    <property type="entry name" value="CH_dom_sf"/>
</dbReference>
<evidence type="ECO:0000259" key="2">
    <source>
        <dbReference type="PROSITE" id="PS50021"/>
    </source>
</evidence>
<dbReference type="InterPro" id="IPR044801">
    <property type="entry name" value="Filamin"/>
</dbReference>
<evidence type="ECO:0000256" key="1">
    <source>
        <dbReference type="ARBA" id="ARBA00022737"/>
    </source>
</evidence>
<dbReference type="SMART" id="SM00033">
    <property type="entry name" value="CH"/>
    <property type="match status" value="1"/>
</dbReference>
<keyword evidence="1" id="KW-0677">Repeat</keyword>
<keyword evidence="4" id="KW-1185">Reference proteome</keyword>
<gene>
    <name evidence="3" type="ORF">XYLVIOL_LOCUS9774</name>
</gene>
<dbReference type="SUPFAM" id="SSF47576">
    <property type="entry name" value="Calponin-homology domain, CH-domain"/>
    <property type="match status" value="1"/>
</dbReference>
<dbReference type="EMBL" id="CAXAJV020001300">
    <property type="protein sequence ID" value="CAL7950118.1"/>
    <property type="molecule type" value="Genomic_DNA"/>
</dbReference>
<dbReference type="InterPro" id="IPR001715">
    <property type="entry name" value="CH_dom"/>
</dbReference>
<accession>A0ABP1PE99</accession>
<dbReference type="Pfam" id="PF00307">
    <property type="entry name" value="CH"/>
    <property type="match status" value="1"/>
</dbReference>
<dbReference type="PANTHER" id="PTHR38537:SF8">
    <property type="entry name" value="FILAMIN-A"/>
    <property type="match status" value="1"/>
</dbReference>
<organism evidence="3 4">
    <name type="scientific">Xylocopa violacea</name>
    <name type="common">Violet carpenter bee</name>
    <name type="synonym">Apis violacea</name>
    <dbReference type="NCBI Taxonomy" id="135666"/>
    <lineage>
        <taxon>Eukaryota</taxon>
        <taxon>Metazoa</taxon>
        <taxon>Ecdysozoa</taxon>
        <taxon>Arthropoda</taxon>
        <taxon>Hexapoda</taxon>
        <taxon>Insecta</taxon>
        <taxon>Pterygota</taxon>
        <taxon>Neoptera</taxon>
        <taxon>Endopterygota</taxon>
        <taxon>Hymenoptera</taxon>
        <taxon>Apocrita</taxon>
        <taxon>Aculeata</taxon>
        <taxon>Apoidea</taxon>
        <taxon>Anthophila</taxon>
        <taxon>Apidae</taxon>
        <taxon>Xylocopa</taxon>
        <taxon>Xylocopa</taxon>
    </lineage>
</organism>
<comment type="caution">
    <text evidence="3">The sequence shown here is derived from an EMBL/GenBank/DDBJ whole genome shotgun (WGS) entry which is preliminary data.</text>
</comment>
<proteinExistence type="predicted"/>
<reference evidence="3 4" key="1">
    <citation type="submission" date="2024-08" db="EMBL/GenBank/DDBJ databases">
        <authorList>
            <person name="Will J Nash"/>
            <person name="Angela Man"/>
            <person name="Seanna McTaggart"/>
            <person name="Kendall Baker"/>
            <person name="Tom Barker"/>
            <person name="Leah Catchpole"/>
            <person name="Alex Durrant"/>
            <person name="Karim Gharbi"/>
            <person name="Naomi Irish"/>
            <person name="Gemy Kaithakottil"/>
            <person name="Debby Ku"/>
            <person name="Aaliyah Providence"/>
            <person name="Felix Shaw"/>
            <person name="David Swarbreck"/>
            <person name="Chris Watkins"/>
            <person name="Ann M. McCartney"/>
            <person name="Giulio Formenti"/>
            <person name="Alice Mouton"/>
            <person name="Noel Vella"/>
            <person name="Bjorn M von Reumont"/>
            <person name="Adriana Vella"/>
            <person name="Wilfried Haerty"/>
        </authorList>
    </citation>
    <scope>NUCLEOTIDE SEQUENCE [LARGE SCALE GENOMIC DNA]</scope>
</reference>
<name>A0ABP1PE99_XYLVO</name>
<dbReference type="Proteomes" id="UP001642520">
    <property type="component" value="Unassembled WGS sequence"/>
</dbReference>
<sequence length="137" mass="15822">MCGNDKSAKCEDATKEEDMLEQDLLESAPWKRIQQNSFTRWANERLKIMNIQIDDLKYDLSDGLRLITLIEVLAQKKLPKPHQNPVYKSQKLENVSLALEFLQNEGIKTVNIVVQVQIRRARELEGRKGRGEEESGK</sequence>
<protein>
    <recommendedName>
        <fullName evidence="2">Calponin-homology (CH) domain-containing protein</fullName>
    </recommendedName>
</protein>
<evidence type="ECO:0000313" key="3">
    <source>
        <dbReference type="EMBL" id="CAL7950118.1"/>
    </source>
</evidence>
<feature type="domain" description="Calponin-homology (CH)" evidence="2">
    <location>
        <begin position="32"/>
        <end position="137"/>
    </location>
</feature>
<dbReference type="PROSITE" id="PS50021">
    <property type="entry name" value="CH"/>
    <property type="match status" value="1"/>
</dbReference>
<dbReference type="PANTHER" id="PTHR38537">
    <property type="entry name" value="JITTERBUG, ISOFORM N"/>
    <property type="match status" value="1"/>
</dbReference>